<evidence type="ECO:0000256" key="2">
    <source>
        <dbReference type="SAM" id="Phobius"/>
    </source>
</evidence>
<organism evidence="4 5">
    <name type="scientific">Marinomonas arctica</name>
    <dbReference type="NCBI Taxonomy" id="383750"/>
    <lineage>
        <taxon>Bacteria</taxon>
        <taxon>Pseudomonadati</taxon>
        <taxon>Pseudomonadota</taxon>
        <taxon>Gammaproteobacteria</taxon>
        <taxon>Oceanospirillales</taxon>
        <taxon>Oceanospirillaceae</taxon>
        <taxon>Marinomonas</taxon>
    </lineage>
</organism>
<evidence type="ECO:0000313" key="4">
    <source>
        <dbReference type="EMBL" id="QNT08108.1"/>
    </source>
</evidence>
<dbReference type="InterPro" id="IPR029787">
    <property type="entry name" value="Nucleotide_cyclase"/>
</dbReference>
<proteinExistence type="predicted"/>
<dbReference type="CDD" id="cd01949">
    <property type="entry name" value="GGDEF"/>
    <property type="match status" value="1"/>
</dbReference>
<dbReference type="Gene3D" id="3.30.70.270">
    <property type="match status" value="1"/>
</dbReference>
<sequence>MTAKYQLALIETVLLLLTIFVWFCSKQWRFYKWAVFLYVAFIFACILTGISHSPLHSGRQVWVLIFPMTSYLMLGRLAGIWLNSICLCLVSSILYLRFYEYFGKELISVVINLSFAYAFLWGLTHSAERVHKKMLYALKKIASTDPLTGLANRRNISQCYQHQLQQAVGEKDALALVLIDLDNFKKINDTHGHDVGDAVLVDFAERLRAHVDNNDQLFRLGGEEFCVLMPAAKSKDWALMFCQYVYDTPLRLNDIKIHYTVSIGVSCSHEEGDDFKHLYTIADQRLYKAKSLGRNCVVLKG</sequence>
<dbReference type="GO" id="GO:0003824">
    <property type="term" value="F:catalytic activity"/>
    <property type="evidence" value="ECO:0007669"/>
    <property type="project" value="UniProtKB-ARBA"/>
</dbReference>
<keyword evidence="2" id="KW-0472">Membrane</keyword>
<keyword evidence="5" id="KW-1185">Reference proteome</keyword>
<dbReference type="PROSITE" id="PS50887">
    <property type="entry name" value="GGDEF"/>
    <property type="match status" value="1"/>
</dbReference>
<feature type="transmembrane region" description="Helical" evidence="2">
    <location>
        <begin position="7"/>
        <end position="24"/>
    </location>
</feature>
<dbReference type="Proteomes" id="UP000516370">
    <property type="component" value="Chromosome"/>
</dbReference>
<feature type="transmembrane region" description="Helical" evidence="2">
    <location>
        <begin position="106"/>
        <end position="124"/>
    </location>
</feature>
<dbReference type="KEGG" id="mard:IBG28_11405"/>
<dbReference type="SUPFAM" id="SSF55073">
    <property type="entry name" value="Nucleotide cyclase"/>
    <property type="match status" value="1"/>
</dbReference>
<dbReference type="InterPro" id="IPR000160">
    <property type="entry name" value="GGDEF_dom"/>
</dbReference>
<dbReference type="AlphaFoldDB" id="A0A7H1JC92"/>
<dbReference type="InterPro" id="IPR052163">
    <property type="entry name" value="DGC-Regulatory_Protein"/>
</dbReference>
<dbReference type="InterPro" id="IPR048435">
    <property type="entry name" value="MASE6"/>
</dbReference>
<feature type="domain" description="GGDEF" evidence="3">
    <location>
        <begin position="172"/>
        <end position="301"/>
    </location>
</feature>
<gene>
    <name evidence="4" type="ORF">IBG28_11405</name>
</gene>
<dbReference type="FunFam" id="3.30.70.270:FF:000001">
    <property type="entry name" value="Diguanylate cyclase domain protein"/>
    <property type="match status" value="1"/>
</dbReference>
<dbReference type="OrthoDB" id="9812260at2"/>
<dbReference type="InterPro" id="IPR043128">
    <property type="entry name" value="Rev_trsase/Diguanyl_cyclase"/>
</dbReference>
<dbReference type="PANTHER" id="PTHR46663:SF4">
    <property type="entry name" value="DIGUANYLATE CYCLASE DGCT-RELATED"/>
    <property type="match status" value="1"/>
</dbReference>
<dbReference type="EMBL" id="CP061081">
    <property type="protein sequence ID" value="QNT08108.1"/>
    <property type="molecule type" value="Genomic_DNA"/>
</dbReference>
<feature type="transmembrane region" description="Helical" evidence="2">
    <location>
        <begin position="30"/>
        <end position="50"/>
    </location>
</feature>
<protein>
    <submittedName>
        <fullName evidence="4">GGDEF domain-containing protein</fullName>
    </submittedName>
</protein>
<dbReference type="SMART" id="SM00267">
    <property type="entry name" value="GGDEF"/>
    <property type="match status" value="1"/>
</dbReference>
<reference evidence="4 5" key="1">
    <citation type="submission" date="2020-09" db="EMBL/GenBank/DDBJ databases">
        <title>Complete genome sequence of an Arctic sea ice bacterium Marinomonas arctica BSI20414.</title>
        <authorList>
            <person name="Liao L."/>
            <person name="Chen B."/>
        </authorList>
    </citation>
    <scope>NUCLEOTIDE SEQUENCE [LARGE SCALE GENOMIC DNA]</scope>
    <source>
        <strain evidence="4 5">BSI20414</strain>
    </source>
</reference>
<dbReference type="Pfam" id="PF00990">
    <property type="entry name" value="GGDEF"/>
    <property type="match status" value="1"/>
</dbReference>
<evidence type="ECO:0000259" key="3">
    <source>
        <dbReference type="PROSITE" id="PS50887"/>
    </source>
</evidence>
<dbReference type="PANTHER" id="PTHR46663">
    <property type="entry name" value="DIGUANYLATE CYCLASE DGCT-RELATED"/>
    <property type="match status" value="1"/>
</dbReference>
<name>A0A7H1JC92_9GAMM</name>
<comment type="cofactor">
    <cofactor evidence="1">
        <name>Mg(2+)</name>
        <dbReference type="ChEBI" id="CHEBI:18420"/>
    </cofactor>
</comment>
<keyword evidence="2" id="KW-1133">Transmembrane helix</keyword>
<accession>A0A7H1JC92</accession>
<evidence type="ECO:0000256" key="1">
    <source>
        <dbReference type="ARBA" id="ARBA00001946"/>
    </source>
</evidence>
<evidence type="ECO:0000313" key="5">
    <source>
        <dbReference type="Proteomes" id="UP000516370"/>
    </source>
</evidence>
<dbReference type="Pfam" id="PF20966">
    <property type="entry name" value="MASE6"/>
    <property type="match status" value="1"/>
</dbReference>
<dbReference type="NCBIfam" id="TIGR00254">
    <property type="entry name" value="GGDEF"/>
    <property type="match status" value="1"/>
</dbReference>
<feature type="transmembrane region" description="Helical" evidence="2">
    <location>
        <begin position="71"/>
        <end position="94"/>
    </location>
</feature>
<keyword evidence="2" id="KW-0812">Transmembrane</keyword>